<dbReference type="Proteomes" id="UP000659654">
    <property type="component" value="Unassembled WGS sequence"/>
</dbReference>
<evidence type="ECO:0000313" key="1">
    <source>
        <dbReference type="EMBL" id="CAD5222716.1"/>
    </source>
</evidence>
<evidence type="ECO:0000313" key="5">
    <source>
        <dbReference type="WBParaSite" id="BXY_0966100.1"/>
    </source>
</evidence>
<keyword evidence="4" id="KW-1185">Reference proteome</keyword>
<dbReference type="WBParaSite" id="BXY_0966100.1">
    <property type="protein sequence ID" value="BXY_0966100.1"/>
    <property type="gene ID" value="BXY_0966100"/>
</dbReference>
<evidence type="ECO:0000313" key="4">
    <source>
        <dbReference type="Proteomes" id="UP000659654"/>
    </source>
</evidence>
<evidence type="ECO:0000313" key="3">
    <source>
        <dbReference type="Proteomes" id="UP000095284"/>
    </source>
</evidence>
<sequence>MDCMEVLVIGDPLFGKSLLSERFALATRAYCVIEPYIHRVIHQHTDGSSVQFSLMNLPNEDIRANDFSKANAILLLFDEDDVESLEKLQTLWLDKFEQLCESSLIAVCGLTSFLHREKLFYHAEPSRVDIDRFVEQADATCYFSVDLGSHEQIFQVFDRLCSEFYVPKVQKRERSLSLKSLKSLKFW</sequence>
<dbReference type="SMR" id="A0A1I7S9G5"/>
<reference evidence="5" key="1">
    <citation type="submission" date="2016-11" db="UniProtKB">
        <authorList>
            <consortium name="WormBaseParasite"/>
        </authorList>
    </citation>
    <scope>IDENTIFICATION</scope>
</reference>
<dbReference type="Proteomes" id="UP000582659">
    <property type="component" value="Unassembled WGS sequence"/>
</dbReference>
<dbReference type="SUPFAM" id="SSF52540">
    <property type="entry name" value="P-loop containing nucleoside triphosphate hydrolases"/>
    <property type="match status" value="1"/>
</dbReference>
<organism evidence="3 5">
    <name type="scientific">Bursaphelenchus xylophilus</name>
    <name type="common">Pinewood nematode worm</name>
    <name type="synonym">Aphelenchoides xylophilus</name>
    <dbReference type="NCBI Taxonomy" id="6326"/>
    <lineage>
        <taxon>Eukaryota</taxon>
        <taxon>Metazoa</taxon>
        <taxon>Ecdysozoa</taxon>
        <taxon>Nematoda</taxon>
        <taxon>Chromadorea</taxon>
        <taxon>Rhabditida</taxon>
        <taxon>Tylenchina</taxon>
        <taxon>Tylenchomorpha</taxon>
        <taxon>Aphelenchoidea</taxon>
        <taxon>Aphelenchoididae</taxon>
        <taxon>Bursaphelenchus</taxon>
    </lineage>
</organism>
<name>A0A1I7S9G5_BURXY</name>
<gene>
    <name evidence="1" type="ORF">BXYJ_LOCUS7618</name>
</gene>
<proteinExistence type="predicted"/>
<dbReference type="OrthoDB" id="10356079at2759"/>
<dbReference type="Gene3D" id="3.40.50.300">
    <property type="entry name" value="P-loop containing nucleotide triphosphate hydrolases"/>
    <property type="match status" value="1"/>
</dbReference>
<dbReference type="InterPro" id="IPR027417">
    <property type="entry name" value="P-loop_NTPase"/>
</dbReference>
<dbReference type="AlphaFoldDB" id="A0A1I7S9G5"/>
<dbReference type="EMBL" id="CAJFCV020000003">
    <property type="protein sequence ID" value="CAG9111085.1"/>
    <property type="molecule type" value="Genomic_DNA"/>
</dbReference>
<protein>
    <submittedName>
        <fullName evidence="1">(pine wood nematode) hypothetical protein</fullName>
    </submittedName>
</protein>
<dbReference type="EMBL" id="CAJFDI010000003">
    <property type="protein sequence ID" value="CAD5222716.1"/>
    <property type="molecule type" value="Genomic_DNA"/>
</dbReference>
<accession>A0A1I7S9G5</accession>
<reference evidence="2" key="2">
    <citation type="submission" date="2020-08" db="EMBL/GenBank/DDBJ databases">
        <authorList>
            <person name="Kikuchi T."/>
        </authorList>
    </citation>
    <scope>NUCLEOTIDE SEQUENCE</scope>
    <source>
        <strain evidence="1">Ka4C1</strain>
    </source>
</reference>
<dbReference type="Proteomes" id="UP000095284">
    <property type="component" value="Unplaced"/>
</dbReference>
<evidence type="ECO:0000313" key="2">
    <source>
        <dbReference type="EMBL" id="CAG9111085.1"/>
    </source>
</evidence>